<sequence length="827" mass="95800">MQKYEPQSIELKWQKKWEESRLFRVVEDESKPKYYCLEMFPYPSGRIHMGHVRNYSIGDVVARFMRMNGYNVLHPMGWDAFGLPAENAAIKHGVHPAKWTYENIEYMKKQLKRLGFSYDWDREIATCDEDYYKWEQKIFIEMFERGLAYKAKAPVNWCEQCHTVLANEQVVGGKCWRCNSEVVTKDLEQWFFKITAYADELLEGLEKLRGKWPERVLVMQENWIGKSHGAEIEFKIDGLDKTIKVFTTRPDTVYGITFMSVAPEHPIVDELIKFHPEYEKVKSEVERLRKQPKSARLLEEFEKEGVFTGAYCISPFTGEKIPIYVANFVIFEYGTGAVMAVPAHDQRDFEFAKKYSLPIKVVIQPEEQTLDPETMTEAYEGPGIMVNSGPFTGLPNEEGKKAVIKYMEEKGFGRGTVTYRLRDWLISRQRYWGAPIPVVYCDKCGIVPVPLEELPVKLPKDAPFTGVGNPLEKVEEFVNATCPRCGGPARRETDTMDTFVESSWYFFRFCSPKYDKEPFDPRASKYWMPVDQYIGGIEHAVLHLLYSRFYTRVLRDLGYTDIDEPFSALLTQGMVLKDGRKMSKSAGNVVDPDDMVEKYGADTVRLFLLFAAPPERDLEWSDQGIDGCYRFLNRVWRLFTDHVEDVKNAKGVFDYKKLSDAGKKAVRLTHKLIKKVTEDVKAFKFNTAIAAFMEYINDLQELEGQIKWQDDNERVALRDCFEKMALVISPFVPHFADEVWELLGNEGFTLEQKWPEYKDEWTKESEITLIVQVNGKVRAKINVPAGLPKEELEKIALSNDRVQKWIEGKNIVKVVVVPNKLVNIVVR</sequence>
<evidence type="ECO:0000259" key="12">
    <source>
        <dbReference type="Pfam" id="PF08264"/>
    </source>
</evidence>
<feature type="short sequence motif" description="'KMSKS' region" evidence="9">
    <location>
        <begin position="581"/>
        <end position="585"/>
    </location>
</feature>
<dbReference type="SUPFAM" id="SSF47323">
    <property type="entry name" value="Anticodon-binding domain of a subclass of class I aminoacyl-tRNA synthetases"/>
    <property type="match status" value="1"/>
</dbReference>
<evidence type="ECO:0000313" key="15">
    <source>
        <dbReference type="Proteomes" id="UP000063234"/>
    </source>
</evidence>
<keyword evidence="4 9" id="KW-0547">Nucleotide-binding</keyword>
<feature type="domain" description="Aminoacyl-tRNA synthetase class Ia" evidence="11">
    <location>
        <begin position="12"/>
        <end position="209"/>
    </location>
</feature>
<feature type="short sequence motif" description="'HIGH' region" evidence="9">
    <location>
        <begin position="41"/>
        <end position="51"/>
    </location>
</feature>
<evidence type="ECO:0000256" key="8">
    <source>
        <dbReference type="ARBA" id="ARBA00047469"/>
    </source>
</evidence>
<name>A0A0S3QUB2_THET7</name>
<dbReference type="SUPFAM" id="SSF50677">
    <property type="entry name" value="ValRS/IleRS/LeuRS editing domain"/>
    <property type="match status" value="1"/>
</dbReference>
<dbReference type="FunFam" id="1.10.730.10:FF:000011">
    <property type="entry name" value="Leucine--tRNA ligase chloroplastic/mitochondrial"/>
    <property type="match status" value="1"/>
</dbReference>
<keyword evidence="3 9" id="KW-0436">Ligase</keyword>
<feature type="domain" description="Aminoacyl-tRNA synthetase class Ia" evidence="11">
    <location>
        <begin position="421"/>
        <end position="621"/>
    </location>
</feature>
<accession>A0A0S3QUB2</accession>
<dbReference type="InterPro" id="IPR009008">
    <property type="entry name" value="Val/Leu/Ile-tRNA-synth_edit"/>
</dbReference>
<evidence type="ECO:0000256" key="5">
    <source>
        <dbReference type="ARBA" id="ARBA00022840"/>
    </source>
</evidence>
<dbReference type="FunFam" id="3.40.50.620:FF:000003">
    <property type="entry name" value="Leucine--tRNA ligase"/>
    <property type="match status" value="1"/>
</dbReference>
<evidence type="ECO:0000256" key="2">
    <source>
        <dbReference type="ARBA" id="ARBA00022490"/>
    </source>
</evidence>
<keyword evidence="15" id="KW-1185">Reference proteome</keyword>
<keyword evidence="5 9" id="KW-0067">ATP-binding</keyword>
<dbReference type="InterPro" id="IPR002300">
    <property type="entry name" value="aa-tRNA-synth_Ia"/>
</dbReference>
<gene>
    <name evidence="9 14" type="primary">leuS</name>
    <name evidence="14" type="ORF">TST_1116</name>
</gene>
<dbReference type="GO" id="GO:0006429">
    <property type="term" value="P:leucyl-tRNA aminoacylation"/>
    <property type="evidence" value="ECO:0007669"/>
    <property type="project" value="UniProtKB-UniRule"/>
</dbReference>
<comment type="catalytic activity">
    <reaction evidence="8 9">
        <text>tRNA(Leu) + L-leucine + ATP = L-leucyl-tRNA(Leu) + AMP + diphosphate</text>
        <dbReference type="Rhea" id="RHEA:11688"/>
        <dbReference type="Rhea" id="RHEA-COMP:9613"/>
        <dbReference type="Rhea" id="RHEA-COMP:9622"/>
        <dbReference type="ChEBI" id="CHEBI:30616"/>
        <dbReference type="ChEBI" id="CHEBI:33019"/>
        <dbReference type="ChEBI" id="CHEBI:57427"/>
        <dbReference type="ChEBI" id="CHEBI:78442"/>
        <dbReference type="ChEBI" id="CHEBI:78494"/>
        <dbReference type="ChEBI" id="CHEBI:456215"/>
        <dbReference type="EC" id="6.1.1.4"/>
    </reaction>
</comment>
<dbReference type="PATRIC" id="fig|1298851.3.peg.1173"/>
<feature type="binding site" evidence="9">
    <location>
        <position position="584"/>
    </location>
    <ligand>
        <name>ATP</name>
        <dbReference type="ChEBI" id="CHEBI:30616"/>
    </ligand>
</feature>
<dbReference type="STRING" id="1298851.TST_1116"/>
<dbReference type="GO" id="GO:0004823">
    <property type="term" value="F:leucine-tRNA ligase activity"/>
    <property type="evidence" value="ECO:0007669"/>
    <property type="project" value="UniProtKB-UniRule"/>
</dbReference>
<dbReference type="OrthoDB" id="9810365at2"/>
<evidence type="ECO:0000256" key="7">
    <source>
        <dbReference type="ARBA" id="ARBA00023146"/>
    </source>
</evidence>
<dbReference type="PANTHER" id="PTHR43740">
    <property type="entry name" value="LEUCYL-TRNA SYNTHETASE"/>
    <property type="match status" value="1"/>
</dbReference>
<feature type="domain" description="Leucyl-tRNA synthetase editing" evidence="13">
    <location>
        <begin position="221"/>
        <end position="408"/>
    </location>
</feature>
<dbReference type="InterPro" id="IPR002302">
    <property type="entry name" value="Leu-tRNA-ligase"/>
</dbReference>
<protein>
    <recommendedName>
        <fullName evidence="9">Leucine--tRNA ligase</fullName>
        <ecNumber evidence="9">6.1.1.4</ecNumber>
    </recommendedName>
    <alternativeName>
        <fullName evidence="9">Leucyl-tRNA synthetase</fullName>
        <shortName evidence="9">LeuRS</shortName>
    </alternativeName>
</protein>
<dbReference type="Pfam" id="PF08264">
    <property type="entry name" value="Anticodon_1"/>
    <property type="match status" value="1"/>
</dbReference>
<dbReference type="KEGG" id="ttk:TST_1116"/>
<evidence type="ECO:0000313" key="14">
    <source>
        <dbReference type="EMBL" id="BAT71910.1"/>
    </source>
</evidence>
<dbReference type="EMBL" id="AP013035">
    <property type="protein sequence ID" value="BAT71910.1"/>
    <property type="molecule type" value="Genomic_DNA"/>
</dbReference>
<dbReference type="HAMAP" id="MF_00049_B">
    <property type="entry name" value="Leu_tRNA_synth_B"/>
    <property type="match status" value="1"/>
</dbReference>
<evidence type="ECO:0000256" key="4">
    <source>
        <dbReference type="ARBA" id="ARBA00022741"/>
    </source>
</evidence>
<dbReference type="Gene3D" id="1.10.730.10">
    <property type="entry name" value="Isoleucyl-tRNA Synthetase, Domain 1"/>
    <property type="match status" value="2"/>
</dbReference>
<reference evidence="15" key="1">
    <citation type="journal article" date="2018" name="Science">
        <title>A primordial and reversible TCA cycle in a facultatively chemolithoautotrophic thermophile.</title>
        <authorList>
            <person name="Nunoura T."/>
            <person name="Chikaraishi Y."/>
            <person name="Izaki R."/>
            <person name="Suwa T."/>
            <person name="Sato T."/>
            <person name="Harada T."/>
            <person name="Mori K."/>
            <person name="Kato Y."/>
            <person name="Miyazaki M."/>
            <person name="Shimamura S."/>
            <person name="Yanagawa K."/>
            <person name="Shuto A."/>
            <person name="Ohkouchi N."/>
            <person name="Fujita N."/>
            <person name="Takaki Y."/>
            <person name="Atomi H."/>
            <person name="Takai K."/>
        </authorList>
    </citation>
    <scope>NUCLEOTIDE SEQUENCE [LARGE SCALE GENOMIC DNA]</scope>
    <source>
        <strain evidence="15">DSM 17441 / JCM 13301 / NBRC 103674 / ABI70S6</strain>
    </source>
</reference>
<keyword evidence="6 9" id="KW-0648">Protein biosynthesis</keyword>
<dbReference type="Pfam" id="PF00133">
    <property type="entry name" value="tRNA-synt_1"/>
    <property type="match status" value="2"/>
</dbReference>
<dbReference type="Proteomes" id="UP000063234">
    <property type="component" value="Chromosome"/>
</dbReference>
<dbReference type="SUPFAM" id="SSF52374">
    <property type="entry name" value="Nucleotidylyl transferase"/>
    <property type="match status" value="1"/>
</dbReference>
<evidence type="ECO:0000259" key="11">
    <source>
        <dbReference type="Pfam" id="PF00133"/>
    </source>
</evidence>
<proteinExistence type="inferred from homology"/>
<dbReference type="InterPro" id="IPR013155">
    <property type="entry name" value="M/V/L/I-tRNA-synth_anticd-bd"/>
</dbReference>
<dbReference type="FunFam" id="3.40.50.620:FF:000100">
    <property type="entry name" value="probable leucine--tRNA ligase, mitochondrial"/>
    <property type="match status" value="1"/>
</dbReference>
<dbReference type="RefSeq" id="WP_068549902.1">
    <property type="nucleotide sequence ID" value="NZ_AP013035.1"/>
</dbReference>
<evidence type="ECO:0000259" key="13">
    <source>
        <dbReference type="Pfam" id="PF13603"/>
    </source>
</evidence>
<dbReference type="InterPro" id="IPR001412">
    <property type="entry name" value="aa-tRNA-synth_I_CS"/>
</dbReference>
<keyword evidence="2 9" id="KW-0963">Cytoplasm</keyword>
<dbReference type="FunFam" id="3.10.20.590:FF:000001">
    <property type="entry name" value="Leucine--tRNA ligase"/>
    <property type="match status" value="1"/>
</dbReference>
<dbReference type="PROSITE" id="PS00178">
    <property type="entry name" value="AA_TRNA_LIGASE_I"/>
    <property type="match status" value="1"/>
</dbReference>
<dbReference type="InterPro" id="IPR009080">
    <property type="entry name" value="tRNAsynth_Ia_anticodon-bd"/>
</dbReference>
<feature type="domain" description="Methionyl/Valyl/Leucyl/Isoleucyl-tRNA synthetase anticodon-binding" evidence="12">
    <location>
        <begin position="665"/>
        <end position="790"/>
    </location>
</feature>
<evidence type="ECO:0000256" key="3">
    <source>
        <dbReference type="ARBA" id="ARBA00022598"/>
    </source>
</evidence>
<dbReference type="CDD" id="cd00812">
    <property type="entry name" value="LeuRS_core"/>
    <property type="match status" value="1"/>
</dbReference>
<dbReference type="CDD" id="cd07958">
    <property type="entry name" value="Anticodon_Ia_Leu_BEm"/>
    <property type="match status" value="1"/>
</dbReference>
<dbReference type="NCBIfam" id="TIGR00396">
    <property type="entry name" value="leuS_bact"/>
    <property type="match status" value="1"/>
</dbReference>
<dbReference type="PRINTS" id="PR00985">
    <property type="entry name" value="TRNASYNTHLEU"/>
</dbReference>
<dbReference type="Pfam" id="PF13603">
    <property type="entry name" value="tRNA-synt_1_2"/>
    <property type="match status" value="1"/>
</dbReference>
<dbReference type="GO" id="GO:0002161">
    <property type="term" value="F:aminoacyl-tRNA deacylase activity"/>
    <property type="evidence" value="ECO:0007669"/>
    <property type="project" value="InterPro"/>
</dbReference>
<dbReference type="EC" id="6.1.1.4" evidence="9"/>
<evidence type="ECO:0000256" key="10">
    <source>
        <dbReference type="RuleBase" id="RU363035"/>
    </source>
</evidence>
<dbReference type="AlphaFoldDB" id="A0A0S3QUB2"/>
<dbReference type="GO" id="GO:0005829">
    <property type="term" value="C:cytosol"/>
    <property type="evidence" value="ECO:0007669"/>
    <property type="project" value="TreeGrafter"/>
</dbReference>
<comment type="similarity">
    <text evidence="1 9 10">Belongs to the class-I aminoacyl-tRNA synthetase family.</text>
</comment>
<keyword evidence="7 9" id="KW-0030">Aminoacyl-tRNA synthetase</keyword>
<evidence type="ECO:0000256" key="9">
    <source>
        <dbReference type="HAMAP-Rule" id="MF_00049"/>
    </source>
</evidence>
<comment type="subcellular location">
    <subcellularLocation>
        <location evidence="9">Cytoplasm</location>
    </subcellularLocation>
</comment>
<dbReference type="InterPro" id="IPR025709">
    <property type="entry name" value="Leu_tRNA-synth_edit"/>
</dbReference>
<organism evidence="14 15">
    <name type="scientific">Thermosulfidibacter takaii (strain DSM 17441 / JCM 13301 / NBRC 103674 / ABI70S6)</name>
    <dbReference type="NCBI Taxonomy" id="1298851"/>
    <lineage>
        <taxon>Bacteria</taxon>
        <taxon>Pseudomonadati</taxon>
        <taxon>Thermosulfidibacterota</taxon>
        <taxon>Thermosulfidibacteria</taxon>
        <taxon>Thermosulfidibacterales</taxon>
        <taxon>Thermosulfidibacteraceae</taxon>
    </lineage>
</organism>
<evidence type="ECO:0000256" key="6">
    <source>
        <dbReference type="ARBA" id="ARBA00022917"/>
    </source>
</evidence>
<dbReference type="PANTHER" id="PTHR43740:SF2">
    <property type="entry name" value="LEUCINE--TRNA LIGASE, MITOCHONDRIAL"/>
    <property type="match status" value="1"/>
</dbReference>
<evidence type="ECO:0000256" key="1">
    <source>
        <dbReference type="ARBA" id="ARBA00005594"/>
    </source>
</evidence>
<dbReference type="Gene3D" id="3.40.50.620">
    <property type="entry name" value="HUPs"/>
    <property type="match status" value="2"/>
</dbReference>
<dbReference type="InterPro" id="IPR014729">
    <property type="entry name" value="Rossmann-like_a/b/a_fold"/>
</dbReference>
<dbReference type="GO" id="GO:0005524">
    <property type="term" value="F:ATP binding"/>
    <property type="evidence" value="ECO:0007669"/>
    <property type="project" value="UniProtKB-UniRule"/>
</dbReference>